<name>A0A9D3XZP7_DREPO</name>
<evidence type="ECO:0000313" key="3">
    <source>
        <dbReference type="Proteomes" id="UP000828390"/>
    </source>
</evidence>
<feature type="compositionally biased region" description="Basic residues" evidence="1">
    <location>
        <begin position="73"/>
        <end position="82"/>
    </location>
</feature>
<dbReference type="AlphaFoldDB" id="A0A9D3XZP7"/>
<evidence type="ECO:0000313" key="2">
    <source>
        <dbReference type="EMBL" id="KAH3690929.1"/>
    </source>
</evidence>
<reference evidence="2" key="1">
    <citation type="journal article" date="2019" name="bioRxiv">
        <title>The Genome of the Zebra Mussel, Dreissena polymorpha: A Resource for Invasive Species Research.</title>
        <authorList>
            <person name="McCartney M.A."/>
            <person name="Auch B."/>
            <person name="Kono T."/>
            <person name="Mallez S."/>
            <person name="Zhang Y."/>
            <person name="Obille A."/>
            <person name="Becker A."/>
            <person name="Abrahante J.E."/>
            <person name="Garbe J."/>
            <person name="Badalamenti J.P."/>
            <person name="Herman A."/>
            <person name="Mangelson H."/>
            <person name="Liachko I."/>
            <person name="Sullivan S."/>
            <person name="Sone E.D."/>
            <person name="Koren S."/>
            <person name="Silverstein K.A.T."/>
            <person name="Beckman K.B."/>
            <person name="Gohl D.M."/>
        </authorList>
    </citation>
    <scope>NUCLEOTIDE SEQUENCE</scope>
    <source>
        <strain evidence="2">Duluth1</strain>
        <tissue evidence="2">Whole animal</tissue>
    </source>
</reference>
<feature type="region of interest" description="Disordered" evidence="1">
    <location>
        <begin position="62"/>
        <end position="110"/>
    </location>
</feature>
<keyword evidence="3" id="KW-1185">Reference proteome</keyword>
<proteinExistence type="predicted"/>
<dbReference type="Proteomes" id="UP000828390">
    <property type="component" value="Unassembled WGS sequence"/>
</dbReference>
<reference evidence="2" key="2">
    <citation type="submission" date="2020-11" db="EMBL/GenBank/DDBJ databases">
        <authorList>
            <person name="McCartney M.A."/>
            <person name="Auch B."/>
            <person name="Kono T."/>
            <person name="Mallez S."/>
            <person name="Becker A."/>
            <person name="Gohl D.M."/>
            <person name="Silverstein K.A.T."/>
            <person name="Koren S."/>
            <person name="Bechman K.B."/>
            <person name="Herman A."/>
            <person name="Abrahante J.E."/>
            <person name="Garbe J."/>
        </authorList>
    </citation>
    <scope>NUCLEOTIDE SEQUENCE</scope>
    <source>
        <strain evidence="2">Duluth1</strain>
        <tissue evidence="2">Whole animal</tissue>
    </source>
</reference>
<comment type="caution">
    <text evidence="2">The sequence shown here is derived from an EMBL/GenBank/DDBJ whole genome shotgun (WGS) entry which is preliminary data.</text>
</comment>
<accession>A0A9D3XZP7</accession>
<protein>
    <submittedName>
        <fullName evidence="2">Uncharacterized protein</fullName>
    </submittedName>
</protein>
<organism evidence="2 3">
    <name type="scientific">Dreissena polymorpha</name>
    <name type="common">Zebra mussel</name>
    <name type="synonym">Mytilus polymorpha</name>
    <dbReference type="NCBI Taxonomy" id="45954"/>
    <lineage>
        <taxon>Eukaryota</taxon>
        <taxon>Metazoa</taxon>
        <taxon>Spiralia</taxon>
        <taxon>Lophotrochozoa</taxon>
        <taxon>Mollusca</taxon>
        <taxon>Bivalvia</taxon>
        <taxon>Autobranchia</taxon>
        <taxon>Heteroconchia</taxon>
        <taxon>Euheterodonta</taxon>
        <taxon>Imparidentia</taxon>
        <taxon>Neoheterodontei</taxon>
        <taxon>Myida</taxon>
        <taxon>Dreissenoidea</taxon>
        <taxon>Dreissenidae</taxon>
        <taxon>Dreissena</taxon>
    </lineage>
</organism>
<gene>
    <name evidence="2" type="ORF">DPMN_192753</name>
</gene>
<feature type="compositionally biased region" description="Polar residues" evidence="1">
    <location>
        <begin position="91"/>
        <end position="101"/>
    </location>
</feature>
<evidence type="ECO:0000256" key="1">
    <source>
        <dbReference type="SAM" id="MobiDB-lite"/>
    </source>
</evidence>
<dbReference type="EMBL" id="JAIWYP010000049">
    <property type="protein sequence ID" value="KAH3690929.1"/>
    <property type="molecule type" value="Genomic_DNA"/>
</dbReference>
<sequence length="125" mass="14397">MKEIVAASRLYLTTISSGYPVTVGKDQLTTVNSTVTPWRDRWQLGKTGIGVNCPSKSVYVLRKKKPEQATERQRKKYPRGRTRVGEDDRPTSQQVTNTPDQPQRIRTRTGQEHVVVGRYVRIRWD</sequence>